<evidence type="ECO:0000313" key="4">
    <source>
        <dbReference type="Proteomes" id="UP001604277"/>
    </source>
</evidence>
<dbReference type="Pfam" id="PF07859">
    <property type="entry name" value="Abhydrolase_3"/>
    <property type="match status" value="1"/>
</dbReference>
<accession>A0ABD1PIT8</accession>
<dbReference type="AlphaFoldDB" id="A0ABD1PIT8"/>
<dbReference type="Gene3D" id="3.40.50.1820">
    <property type="entry name" value="alpha/beta hydrolase"/>
    <property type="match status" value="1"/>
</dbReference>
<organism evidence="3 4">
    <name type="scientific">Forsythia ovata</name>
    <dbReference type="NCBI Taxonomy" id="205694"/>
    <lineage>
        <taxon>Eukaryota</taxon>
        <taxon>Viridiplantae</taxon>
        <taxon>Streptophyta</taxon>
        <taxon>Embryophyta</taxon>
        <taxon>Tracheophyta</taxon>
        <taxon>Spermatophyta</taxon>
        <taxon>Magnoliopsida</taxon>
        <taxon>eudicotyledons</taxon>
        <taxon>Gunneridae</taxon>
        <taxon>Pentapetalae</taxon>
        <taxon>asterids</taxon>
        <taxon>lamiids</taxon>
        <taxon>Lamiales</taxon>
        <taxon>Oleaceae</taxon>
        <taxon>Forsythieae</taxon>
        <taxon>Forsythia</taxon>
    </lineage>
</organism>
<keyword evidence="4" id="KW-1185">Reference proteome</keyword>
<sequence>MATNTIKQVLTDLSPLIKVYEDGTVERLMGAPFFPPSPEDPATGVASKDIIISLEVQARLFLPKNAESSQKLPILVYYHGGGFCIGSALSFLEQRYMNILAVEAKALIVSVEYRLAPEHPLPVAYEDSWTALQWVASHVVANTSIEKDPWLTKHGDFGRIYIGGDSAGGNIAHNIAIQAGVEPLPGDVKILGSFLSHPFFWGSKPIGSESKEDFDGQHLSCRIWSCVYPSAPGGIDNPMINPFADNAPSLSGMACSRLLVCLAEKDVLTPRGVVYAETVKKSGWNGEVQMVVVEGEDHCFHFFDPHTEKAKDLIKSLASFISL</sequence>
<evidence type="ECO:0000256" key="1">
    <source>
        <dbReference type="ARBA" id="ARBA00010515"/>
    </source>
</evidence>
<comment type="caution">
    <text evidence="3">The sequence shown here is derived from an EMBL/GenBank/DDBJ whole genome shotgun (WGS) entry which is preliminary data.</text>
</comment>
<dbReference type="InterPro" id="IPR029058">
    <property type="entry name" value="AB_hydrolase_fold"/>
</dbReference>
<dbReference type="InterPro" id="IPR013094">
    <property type="entry name" value="AB_hydrolase_3"/>
</dbReference>
<reference evidence="4" key="1">
    <citation type="submission" date="2024-07" db="EMBL/GenBank/DDBJ databases">
        <title>Two chromosome-level genome assemblies of Korean endemic species Abeliophyllum distichum and Forsythia ovata (Oleaceae).</title>
        <authorList>
            <person name="Jang H."/>
        </authorList>
    </citation>
    <scope>NUCLEOTIDE SEQUENCE [LARGE SCALE GENOMIC DNA]</scope>
</reference>
<dbReference type="PANTHER" id="PTHR23024:SF551">
    <property type="entry name" value="2-HYDROXYISOFLAVANONE DEHYDRATASE-LIKE"/>
    <property type="match status" value="1"/>
</dbReference>
<comment type="similarity">
    <text evidence="1">Belongs to the 'GDXG' lipolytic enzyme family.</text>
</comment>
<evidence type="ECO:0000259" key="2">
    <source>
        <dbReference type="Pfam" id="PF07859"/>
    </source>
</evidence>
<proteinExistence type="inferred from homology"/>
<dbReference type="SUPFAM" id="SSF53474">
    <property type="entry name" value="alpha/beta-Hydrolases"/>
    <property type="match status" value="1"/>
</dbReference>
<dbReference type="PANTHER" id="PTHR23024">
    <property type="entry name" value="ARYLACETAMIDE DEACETYLASE"/>
    <property type="match status" value="1"/>
</dbReference>
<dbReference type="Proteomes" id="UP001604277">
    <property type="component" value="Unassembled WGS sequence"/>
</dbReference>
<evidence type="ECO:0000313" key="3">
    <source>
        <dbReference type="EMBL" id="KAL2463797.1"/>
    </source>
</evidence>
<dbReference type="InterPro" id="IPR050466">
    <property type="entry name" value="Carboxylest/Gibb_receptor"/>
</dbReference>
<name>A0ABD1PIT8_9LAMI</name>
<dbReference type="EMBL" id="JBFOLJ010000019">
    <property type="protein sequence ID" value="KAL2463797.1"/>
    <property type="molecule type" value="Genomic_DNA"/>
</dbReference>
<gene>
    <name evidence="3" type="ORF">Fot_53453</name>
</gene>
<feature type="domain" description="Alpha/beta hydrolase fold-3" evidence="2">
    <location>
        <begin position="75"/>
        <end position="301"/>
    </location>
</feature>
<protein>
    <submittedName>
        <fullName evidence="3">Carboxylesterase 2</fullName>
    </submittedName>
</protein>